<dbReference type="AlphaFoldDB" id="A0A3B0RWV5"/>
<dbReference type="GO" id="GO:0005976">
    <property type="term" value="P:polysaccharide metabolic process"/>
    <property type="evidence" value="ECO:0007669"/>
    <property type="project" value="InterPro"/>
</dbReference>
<feature type="region of interest" description="Disordered" evidence="1">
    <location>
        <begin position="113"/>
        <end position="132"/>
    </location>
</feature>
<protein>
    <recommendedName>
        <fullName evidence="2">Mannose-6-phosphate isomerase type II C-terminal domain-containing protein</fullName>
    </recommendedName>
</protein>
<dbReference type="InterPro" id="IPR011051">
    <property type="entry name" value="RmlC_Cupin_sf"/>
</dbReference>
<reference evidence="3" key="1">
    <citation type="submission" date="2018-06" db="EMBL/GenBank/DDBJ databases">
        <authorList>
            <person name="Zhirakovskaya E."/>
        </authorList>
    </citation>
    <scope>NUCLEOTIDE SEQUENCE</scope>
</reference>
<accession>A0A3B0RWV5</accession>
<evidence type="ECO:0000313" key="3">
    <source>
        <dbReference type="EMBL" id="VAV98020.1"/>
    </source>
</evidence>
<sequence length="132" mass="14584">MATRTDKPWGYELLWSHTEHYAGKIIHIDAGKRLSLQYHNDKCESVLVTSGTLLLHLGRGDDAHVVRLEVGESRDIPPGDIHRFEAPDDGDVEIIEVSTPHLDDVVRLEDDYNRADSLVPPSGGTSESSSKG</sequence>
<evidence type="ECO:0000256" key="1">
    <source>
        <dbReference type="SAM" id="MobiDB-lite"/>
    </source>
</evidence>
<dbReference type="EMBL" id="UOEI01000220">
    <property type="protein sequence ID" value="VAV98020.1"/>
    <property type="molecule type" value="Genomic_DNA"/>
</dbReference>
<dbReference type="SUPFAM" id="SSF51182">
    <property type="entry name" value="RmlC-like cupins"/>
    <property type="match status" value="1"/>
</dbReference>
<dbReference type="Gene3D" id="2.60.120.10">
    <property type="entry name" value="Jelly Rolls"/>
    <property type="match status" value="1"/>
</dbReference>
<feature type="compositionally biased region" description="Polar residues" evidence="1">
    <location>
        <begin position="123"/>
        <end position="132"/>
    </location>
</feature>
<gene>
    <name evidence="3" type="ORF">MNBD_ACTINO01-1805</name>
</gene>
<dbReference type="InterPro" id="IPR001538">
    <property type="entry name" value="Man6P_isomerase-2_C"/>
</dbReference>
<dbReference type="Pfam" id="PF01050">
    <property type="entry name" value="MannoseP_isomer"/>
    <property type="match status" value="1"/>
</dbReference>
<evidence type="ECO:0000259" key="2">
    <source>
        <dbReference type="Pfam" id="PF01050"/>
    </source>
</evidence>
<dbReference type="InterPro" id="IPR014710">
    <property type="entry name" value="RmlC-like_jellyroll"/>
</dbReference>
<dbReference type="GO" id="GO:0016779">
    <property type="term" value="F:nucleotidyltransferase activity"/>
    <property type="evidence" value="ECO:0007669"/>
    <property type="project" value="InterPro"/>
</dbReference>
<proteinExistence type="predicted"/>
<feature type="domain" description="Mannose-6-phosphate isomerase type II C-terminal" evidence="2">
    <location>
        <begin position="5"/>
        <end position="110"/>
    </location>
</feature>
<name>A0A3B0RWV5_9ZZZZ</name>
<organism evidence="3">
    <name type="scientific">hydrothermal vent metagenome</name>
    <dbReference type="NCBI Taxonomy" id="652676"/>
    <lineage>
        <taxon>unclassified sequences</taxon>
        <taxon>metagenomes</taxon>
        <taxon>ecological metagenomes</taxon>
    </lineage>
</organism>